<evidence type="ECO:0000313" key="3">
    <source>
        <dbReference type="EMBL" id="VXD23330.1"/>
    </source>
</evidence>
<organism evidence="3 4">
    <name type="scientific">Planktothrix serta PCC 8927</name>
    <dbReference type="NCBI Taxonomy" id="671068"/>
    <lineage>
        <taxon>Bacteria</taxon>
        <taxon>Bacillati</taxon>
        <taxon>Cyanobacteriota</taxon>
        <taxon>Cyanophyceae</taxon>
        <taxon>Oscillatoriophycideae</taxon>
        <taxon>Oscillatoriales</taxon>
        <taxon>Microcoleaceae</taxon>
        <taxon>Planktothrix</taxon>
    </lineage>
</organism>
<dbReference type="EMBL" id="CZCU02000155">
    <property type="protein sequence ID" value="VXD23330.1"/>
    <property type="molecule type" value="Genomic_DNA"/>
</dbReference>
<reference evidence="3" key="1">
    <citation type="submission" date="2019-10" db="EMBL/GenBank/DDBJ databases">
        <authorList>
            <consortium name="Genoscope - CEA"/>
            <person name="William W."/>
        </authorList>
    </citation>
    <scope>NUCLEOTIDE SEQUENCE [LARGE SCALE GENOMIC DNA]</scope>
    <source>
        <strain evidence="3">BBR_PRJEB10992</strain>
    </source>
</reference>
<evidence type="ECO:0000256" key="1">
    <source>
        <dbReference type="SAM" id="MobiDB-lite"/>
    </source>
</evidence>
<feature type="compositionally biased region" description="Basic and acidic residues" evidence="1">
    <location>
        <begin position="56"/>
        <end position="65"/>
    </location>
</feature>
<dbReference type="AlphaFoldDB" id="A0A7Z9BV60"/>
<accession>A0A7Z9BV60</accession>
<feature type="signal peptide" evidence="2">
    <location>
        <begin position="1"/>
        <end position="23"/>
    </location>
</feature>
<proteinExistence type="predicted"/>
<sequence>MKNIIVVLGLVASTSFTVFSVAAAQAIPSKSEVNQIQLDRWTTLNDYTGNNEDGEPEKVETKKSQ</sequence>
<protein>
    <submittedName>
        <fullName evidence="3">Uncharacterized protein</fullName>
    </submittedName>
</protein>
<name>A0A7Z9BV60_9CYAN</name>
<keyword evidence="2" id="KW-0732">Signal</keyword>
<feature type="region of interest" description="Disordered" evidence="1">
    <location>
        <begin position="45"/>
        <end position="65"/>
    </location>
</feature>
<gene>
    <name evidence="3" type="ORF">PL8927_780027</name>
</gene>
<comment type="caution">
    <text evidence="3">The sequence shown here is derived from an EMBL/GenBank/DDBJ whole genome shotgun (WGS) entry which is preliminary data.</text>
</comment>
<feature type="chain" id="PRO_5030734388" evidence="2">
    <location>
        <begin position="24"/>
        <end position="65"/>
    </location>
</feature>
<dbReference type="RefSeq" id="WP_083625469.1">
    <property type="nucleotide sequence ID" value="NZ_LR734879.1"/>
</dbReference>
<evidence type="ECO:0000313" key="4">
    <source>
        <dbReference type="Proteomes" id="UP000184550"/>
    </source>
</evidence>
<keyword evidence="4" id="KW-1185">Reference proteome</keyword>
<dbReference type="OrthoDB" id="465146at2"/>
<dbReference type="Proteomes" id="UP000184550">
    <property type="component" value="Unassembled WGS sequence"/>
</dbReference>
<evidence type="ECO:0000256" key="2">
    <source>
        <dbReference type="SAM" id="SignalP"/>
    </source>
</evidence>